<dbReference type="AlphaFoldDB" id="X1NG84"/>
<organism evidence="1">
    <name type="scientific">marine sediment metagenome</name>
    <dbReference type="NCBI Taxonomy" id="412755"/>
    <lineage>
        <taxon>unclassified sequences</taxon>
        <taxon>metagenomes</taxon>
        <taxon>ecological metagenomes</taxon>
    </lineage>
</organism>
<dbReference type="PANTHER" id="PTHR43434">
    <property type="entry name" value="PHOSPHOGLYCOLATE PHOSPHATASE"/>
    <property type="match status" value="1"/>
</dbReference>
<dbReference type="Pfam" id="PF13419">
    <property type="entry name" value="HAD_2"/>
    <property type="match status" value="1"/>
</dbReference>
<reference evidence="1" key="1">
    <citation type="journal article" date="2014" name="Front. Microbiol.">
        <title>High frequency of phylogenetically diverse reductive dehalogenase-homologous genes in deep subseafloor sedimentary metagenomes.</title>
        <authorList>
            <person name="Kawai M."/>
            <person name="Futagami T."/>
            <person name="Toyoda A."/>
            <person name="Takaki Y."/>
            <person name="Nishi S."/>
            <person name="Hori S."/>
            <person name="Arai W."/>
            <person name="Tsubouchi T."/>
            <person name="Morono Y."/>
            <person name="Uchiyama I."/>
            <person name="Ito T."/>
            <person name="Fujiyama A."/>
            <person name="Inagaki F."/>
            <person name="Takami H."/>
        </authorList>
    </citation>
    <scope>NUCLEOTIDE SEQUENCE</scope>
    <source>
        <strain evidence="1">Expedition CK06-06</strain>
    </source>
</reference>
<dbReference type="InterPro" id="IPR023198">
    <property type="entry name" value="PGP-like_dom2"/>
</dbReference>
<dbReference type="SFLD" id="SFLDS00003">
    <property type="entry name" value="Haloacid_Dehalogenase"/>
    <property type="match status" value="1"/>
</dbReference>
<dbReference type="GO" id="GO:0006281">
    <property type="term" value="P:DNA repair"/>
    <property type="evidence" value="ECO:0007669"/>
    <property type="project" value="TreeGrafter"/>
</dbReference>
<dbReference type="GO" id="GO:0008967">
    <property type="term" value="F:phosphoglycolate phosphatase activity"/>
    <property type="evidence" value="ECO:0007669"/>
    <property type="project" value="TreeGrafter"/>
</dbReference>
<sequence length="209" mass="24138">MWQFGIFDWDGTLANSKEFFRKIMGLISRFNNPDLLYMLSSCTVFQRLPLLKNYEKLAVRLDRLFFDLSDFTDRKKVKIYRGAREVLEDLSKNGVRLFVSTVSKTHSTAERLSRLGLLQCFTMILGADILPKKEHPSRFAEFSGKDLKDFCENSFWVGDTTHDMILAKSFGIYPIGITNTLPLEILKEAGAEKVIKEWEELPDLLKVLK</sequence>
<dbReference type="SUPFAM" id="SSF56784">
    <property type="entry name" value="HAD-like"/>
    <property type="match status" value="1"/>
</dbReference>
<dbReference type="InterPro" id="IPR023214">
    <property type="entry name" value="HAD_sf"/>
</dbReference>
<evidence type="ECO:0000313" key="1">
    <source>
        <dbReference type="EMBL" id="GAI17689.1"/>
    </source>
</evidence>
<dbReference type="EMBL" id="BARV01008273">
    <property type="protein sequence ID" value="GAI17689.1"/>
    <property type="molecule type" value="Genomic_DNA"/>
</dbReference>
<dbReference type="InterPro" id="IPR036412">
    <property type="entry name" value="HAD-like_sf"/>
</dbReference>
<comment type="caution">
    <text evidence="1">The sequence shown here is derived from an EMBL/GenBank/DDBJ whole genome shotgun (WGS) entry which is preliminary data.</text>
</comment>
<dbReference type="Gene3D" id="3.40.50.1000">
    <property type="entry name" value="HAD superfamily/HAD-like"/>
    <property type="match status" value="1"/>
</dbReference>
<accession>X1NG84</accession>
<dbReference type="Gene3D" id="1.10.150.240">
    <property type="entry name" value="Putative phosphatase, domain 2"/>
    <property type="match status" value="1"/>
</dbReference>
<dbReference type="SFLD" id="SFLDG01129">
    <property type="entry name" value="C1.5:_HAD__Beta-PGM__Phosphata"/>
    <property type="match status" value="1"/>
</dbReference>
<protein>
    <recommendedName>
        <fullName evidence="2">HAD family hydrolase</fullName>
    </recommendedName>
</protein>
<name>X1NG84_9ZZZZ</name>
<dbReference type="InterPro" id="IPR050155">
    <property type="entry name" value="HAD-like_hydrolase_sf"/>
</dbReference>
<evidence type="ECO:0008006" key="2">
    <source>
        <dbReference type="Google" id="ProtNLM"/>
    </source>
</evidence>
<proteinExistence type="predicted"/>
<gene>
    <name evidence="1" type="ORF">S06H3_16689</name>
</gene>
<dbReference type="InterPro" id="IPR041492">
    <property type="entry name" value="HAD_2"/>
</dbReference>
<dbReference type="PANTHER" id="PTHR43434:SF1">
    <property type="entry name" value="PHOSPHOGLYCOLATE PHOSPHATASE"/>
    <property type="match status" value="1"/>
</dbReference>